<dbReference type="RefSeq" id="WP_106595654.1">
    <property type="nucleotide sequence ID" value="NZ_PYAS01000005.1"/>
</dbReference>
<evidence type="ECO:0000256" key="1">
    <source>
        <dbReference type="SAM" id="Phobius"/>
    </source>
</evidence>
<keyword evidence="1" id="KW-0472">Membrane</keyword>
<keyword evidence="1" id="KW-1133">Transmembrane helix</keyword>
<sequence length="545" mass="61462">MLSFDNSPPIYWFLGYLLAGVVIFASQNKSLSTRAYLSLGVLLLVMMRLPVIVFNRELNQDESQMLSHAITLLQDPVYWRSVDGTTIGPLDNYLLVLPKLLGFQIDYTAARLMGLLCVAGAWLLLFSVLKNWFGASIARGVSIVPLLFVAFTQEIDFVHYSSEQLPVLLLAFCLYQLSRLDPKAAPSPGGVYLLGLAAGAVPFGKLQAVPIVAVMVLSAFWVLFSRFQRYGEFKSAGALILGGLTVPLFFLAFTLAFGVFDDLIDFYVLGNAIYAGGSTFAEIPSQFYKIVSLSTDFQFFSLALIVPIVIGLVRIVRLYVPGKMDFHVPFTILFLILASIYAVTKSGNDFIHYLNFCIIPWTLLAAYGFSAVESWSLAFPAVMVMWFGGYDALHYVKERRLNAFDSVGKTTLQQSPVVIEILKRKKDGDYMVVWGWNCSYYVESQLAQGTAENHSERSIFEHPMRDTYRKRYMSDLERTKPAFVVDAVGKNSHWVQDKKTQGIESYPELNQYIRNHYTLLGEYDDVRLYIRNDRRATPRHATTLQ</sequence>
<gene>
    <name evidence="2" type="ORF">CLV60_105214</name>
</gene>
<reference evidence="2 3" key="1">
    <citation type="submission" date="2018-03" db="EMBL/GenBank/DDBJ databases">
        <title>Genomic Encyclopedia of Archaeal and Bacterial Type Strains, Phase II (KMG-II): from individual species to whole genera.</title>
        <authorList>
            <person name="Goeker M."/>
        </authorList>
    </citation>
    <scope>NUCLEOTIDE SEQUENCE [LARGE SCALE GENOMIC DNA]</scope>
    <source>
        <strain evidence="2 3">DSM 29057</strain>
    </source>
</reference>
<feature type="transmembrane region" description="Helical" evidence="1">
    <location>
        <begin position="36"/>
        <end position="54"/>
    </location>
</feature>
<name>A0A2P8G5Y0_9BACT</name>
<feature type="transmembrane region" description="Helical" evidence="1">
    <location>
        <begin position="375"/>
        <end position="393"/>
    </location>
</feature>
<evidence type="ECO:0008006" key="4">
    <source>
        <dbReference type="Google" id="ProtNLM"/>
    </source>
</evidence>
<dbReference type="EMBL" id="PYAS01000005">
    <property type="protein sequence ID" value="PSL29372.1"/>
    <property type="molecule type" value="Genomic_DNA"/>
</dbReference>
<feature type="transmembrane region" description="Helical" evidence="1">
    <location>
        <begin position="350"/>
        <end position="369"/>
    </location>
</feature>
<evidence type="ECO:0000313" key="3">
    <source>
        <dbReference type="Proteomes" id="UP000241964"/>
    </source>
</evidence>
<keyword evidence="3" id="KW-1185">Reference proteome</keyword>
<comment type="caution">
    <text evidence="2">The sequence shown here is derived from an EMBL/GenBank/DDBJ whole genome shotgun (WGS) entry which is preliminary data.</text>
</comment>
<protein>
    <recommendedName>
        <fullName evidence="4">Dolichyl-phosphate-mannose-protein mannosyltransferase</fullName>
    </recommendedName>
</protein>
<feature type="transmembrane region" description="Helical" evidence="1">
    <location>
        <begin position="132"/>
        <end position="151"/>
    </location>
</feature>
<feature type="transmembrane region" description="Helical" evidence="1">
    <location>
        <begin position="236"/>
        <end position="260"/>
    </location>
</feature>
<feature type="transmembrane region" description="Helical" evidence="1">
    <location>
        <begin position="266"/>
        <end position="285"/>
    </location>
</feature>
<organism evidence="2 3">
    <name type="scientific">Dyadobacter jiangsuensis</name>
    <dbReference type="NCBI Taxonomy" id="1591085"/>
    <lineage>
        <taxon>Bacteria</taxon>
        <taxon>Pseudomonadati</taxon>
        <taxon>Bacteroidota</taxon>
        <taxon>Cytophagia</taxon>
        <taxon>Cytophagales</taxon>
        <taxon>Spirosomataceae</taxon>
        <taxon>Dyadobacter</taxon>
    </lineage>
</organism>
<accession>A0A2P8G5Y0</accession>
<dbReference type="OrthoDB" id="9255519at2"/>
<feature type="transmembrane region" description="Helical" evidence="1">
    <location>
        <begin position="107"/>
        <end position="125"/>
    </location>
</feature>
<dbReference type="AlphaFoldDB" id="A0A2P8G5Y0"/>
<feature type="transmembrane region" description="Helical" evidence="1">
    <location>
        <begin position="326"/>
        <end position="343"/>
    </location>
</feature>
<keyword evidence="1" id="KW-0812">Transmembrane</keyword>
<feature type="transmembrane region" description="Helical" evidence="1">
    <location>
        <begin position="297"/>
        <end position="320"/>
    </location>
</feature>
<feature type="transmembrane region" description="Helical" evidence="1">
    <location>
        <begin position="207"/>
        <end position="224"/>
    </location>
</feature>
<feature type="transmembrane region" description="Helical" evidence="1">
    <location>
        <begin position="6"/>
        <end position="24"/>
    </location>
</feature>
<dbReference type="Proteomes" id="UP000241964">
    <property type="component" value="Unassembled WGS sequence"/>
</dbReference>
<evidence type="ECO:0000313" key="2">
    <source>
        <dbReference type="EMBL" id="PSL29372.1"/>
    </source>
</evidence>
<proteinExistence type="predicted"/>